<keyword evidence="3" id="KW-1185">Reference proteome</keyword>
<dbReference type="PANTHER" id="PTHR34451">
    <property type="entry name" value="PHD FINGER FAMILY PROTEIN"/>
    <property type="match status" value="1"/>
</dbReference>
<dbReference type="PANTHER" id="PTHR34451:SF7">
    <property type="entry name" value="PHD FINGER FAMILY PROTEIN"/>
    <property type="match status" value="1"/>
</dbReference>
<feature type="non-terminal residue" evidence="2">
    <location>
        <position position="306"/>
    </location>
</feature>
<evidence type="ECO:0000256" key="1">
    <source>
        <dbReference type="SAM" id="MobiDB-lite"/>
    </source>
</evidence>
<dbReference type="AlphaFoldDB" id="S8E2F9"/>
<proteinExistence type="predicted"/>
<protein>
    <submittedName>
        <fullName evidence="2">Uncharacterized protein</fullName>
    </submittedName>
</protein>
<name>S8E2F9_9LAMI</name>
<sequence length="306" mass="33330">MSTWGWLVNFFWKLSPYCRNMIETPGGTGTSDSDGVPEVCGDCGAEERLFLHLVSRGGSLRRLCTECVLRLFRQCFCPICFEVHTPGRADVSAIRCVKCRSSSHNHCVTEGKTCPPPPPPPPEPYVCPLCVVSDVPIIKPEPAEGTDAGIDEASDSKKENRMFVNEDAAKKFIAAGKIASMSMDRAAAAAKIKAEKTAMVAAYKRNIATRALSFLDDIVKKENLRMNESSDGRDDTNQRNVNESSCMGLENEISESVGRSDDSHLLSESSVDLDEINETRDESGLPVEESGGTSDDAAVELDLNED</sequence>
<dbReference type="OrthoDB" id="692041at2759"/>
<feature type="compositionally biased region" description="Basic and acidic residues" evidence="1">
    <location>
        <begin position="226"/>
        <end position="237"/>
    </location>
</feature>
<reference evidence="2 3" key="1">
    <citation type="journal article" date="2013" name="BMC Genomics">
        <title>The miniature genome of a carnivorous plant Genlisea aurea contains a low number of genes and short non-coding sequences.</title>
        <authorList>
            <person name="Leushkin E.V."/>
            <person name="Sutormin R.A."/>
            <person name="Nabieva E.R."/>
            <person name="Penin A.A."/>
            <person name="Kondrashov A.S."/>
            <person name="Logacheva M.D."/>
        </authorList>
    </citation>
    <scope>NUCLEOTIDE SEQUENCE [LARGE SCALE GENOMIC DNA]</scope>
</reference>
<dbReference type="Proteomes" id="UP000015453">
    <property type="component" value="Unassembled WGS sequence"/>
</dbReference>
<evidence type="ECO:0000313" key="3">
    <source>
        <dbReference type="Proteomes" id="UP000015453"/>
    </source>
</evidence>
<feature type="region of interest" description="Disordered" evidence="1">
    <location>
        <begin position="226"/>
        <end position="306"/>
    </location>
</feature>
<dbReference type="EMBL" id="AUSU01003684">
    <property type="protein sequence ID" value="EPS66437.1"/>
    <property type="molecule type" value="Genomic_DNA"/>
</dbReference>
<organism evidence="2 3">
    <name type="scientific">Genlisea aurea</name>
    <dbReference type="NCBI Taxonomy" id="192259"/>
    <lineage>
        <taxon>Eukaryota</taxon>
        <taxon>Viridiplantae</taxon>
        <taxon>Streptophyta</taxon>
        <taxon>Embryophyta</taxon>
        <taxon>Tracheophyta</taxon>
        <taxon>Spermatophyta</taxon>
        <taxon>Magnoliopsida</taxon>
        <taxon>eudicotyledons</taxon>
        <taxon>Gunneridae</taxon>
        <taxon>Pentapetalae</taxon>
        <taxon>asterids</taxon>
        <taxon>lamiids</taxon>
        <taxon>Lamiales</taxon>
        <taxon>Lentibulariaceae</taxon>
        <taxon>Genlisea</taxon>
    </lineage>
</organism>
<accession>S8E2F9</accession>
<comment type="caution">
    <text evidence="2">The sequence shown here is derived from an EMBL/GenBank/DDBJ whole genome shotgun (WGS) entry which is preliminary data.</text>
</comment>
<evidence type="ECO:0000313" key="2">
    <source>
        <dbReference type="EMBL" id="EPS66437.1"/>
    </source>
</evidence>
<feature type="compositionally biased region" description="Acidic residues" evidence="1">
    <location>
        <begin position="297"/>
        <end position="306"/>
    </location>
</feature>
<gene>
    <name evidence="2" type="ORF">M569_08340</name>
</gene>